<dbReference type="GO" id="GO:0016787">
    <property type="term" value="F:hydrolase activity"/>
    <property type="evidence" value="ECO:0007669"/>
    <property type="project" value="UniProtKB-KW"/>
</dbReference>
<dbReference type="EMBL" id="KU935715">
    <property type="protein sequence ID" value="AND75272.1"/>
    <property type="molecule type" value="Genomic_DNA"/>
</dbReference>
<keyword evidence="2" id="KW-0378">Hydrolase</keyword>
<protein>
    <submittedName>
        <fullName evidence="2">Deoxyuridine 5'-triphosphate nucleotidohydrolase</fullName>
    </submittedName>
</protein>
<name>A0A172Q094_9CAUD</name>
<evidence type="ECO:0000313" key="2">
    <source>
        <dbReference type="EMBL" id="AND75272.1"/>
    </source>
</evidence>
<reference evidence="3" key="1">
    <citation type="submission" date="2016-03" db="EMBL/GenBank/DDBJ databases">
        <title>Characterization of Acinetobacter baumannii phage vB_AbaM_ME3.</title>
        <authorList>
            <person name="Buttimer C.T.H."/>
            <person name="Elbreki M."/>
            <person name="Coffey A."/>
        </authorList>
    </citation>
    <scope>NUCLEOTIDE SEQUENCE [LARGE SCALE GENOMIC DNA]</scope>
</reference>
<keyword evidence="3" id="KW-1185">Reference proteome</keyword>
<dbReference type="SUPFAM" id="SSF51283">
    <property type="entry name" value="dUTPase-like"/>
    <property type="match status" value="1"/>
</dbReference>
<organism evidence="2 3">
    <name type="scientific">Acinetobacter phage vB_AbaM_ME3</name>
    <dbReference type="NCBI Taxonomy" id="1837876"/>
    <lineage>
        <taxon>Viruses</taxon>
        <taxon>Duplodnaviria</taxon>
        <taxon>Heunggongvirae</taxon>
        <taxon>Uroviricota</taxon>
        <taxon>Caudoviricetes</taxon>
        <taxon>Metrivirus</taxon>
        <taxon>Metrivirus ME3</taxon>
    </lineage>
</organism>
<gene>
    <name evidence="2" type="ORF">ME3_111</name>
</gene>
<evidence type="ECO:0000313" key="3">
    <source>
        <dbReference type="Proteomes" id="UP000225947"/>
    </source>
</evidence>
<dbReference type="InterPro" id="IPR036157">
    <property type="entry name" value="dUTPase-like_sf"/>
</dbReference>
<proteinExistence type="predicted"/>
<dbReference type="Proteomes" id="UP000225947">
    <property type="component" value="Segment"/>
</dbReference>
<evidence type="ECO:0000259" key="1">
    <source>
        <dbReference type="Pfam" id="PF00692"/>
    </source>
</evidence>
<feature type="domain" description="dUTPase-like" evidence="1">
    <location>
        <begin position="27"/>
        <end position="114"/>
    </location>
</feature>
<dbReference type="InterPro" id="IPR029054">
    <property type="entry name" value="dUTPase-like"/>
</dbReference>
<dbReference type="Gene3D" id="2.70.40.10">
    <property type="match status" value="1"/>
</dbReference>
<dbReference type="Pfam" id="PF00692">
    <property type="entry name" value="dUTPase"/>
    <property type="match status" value="1"/>
</dbReference>
<accession>A0A172Q094</accession>
<sequence>MLSLKENLHIFNQDIKHPTIGNNGWSLDVYSPISFELRPGCHIKIDSGFGLKLPQGMVGLFTPKESSPYHFSVSPGQIIHPEFSSELTLNLTYHGRNNEIVRKGDPLCQILLLSAFRFVE</sequence>
<dbReference type="OrthoDB" id="12539at10239"/>